<evidence type="ECO:0000256" key="3">
    <source>
        <dbReference type="ARBA" id="ARBA00022723"/>
    </source>
</evidence>
<dbReference type="Gene3D" id="3.90.550.10">
    <property type="entry name" value="Spore Coat Polysaccharide Biosynthesis Protein SpsA, Chain A"/>
    <property type="match status" value="1"/>
</dbReference>
<evidence type="ECO:0000256" key="1">
    <source>
        <dbReference type="ARBA" id="ARBA00022490"/>
    </source>
</evidence>
<keyword evidence="9" id="KW-0548">Nucleotidyltransferase</keyword>
<evidence type="ECO:0000256" key="6">
    <source>
        <dbReference type="ARBA" id="ARBA00023134"/>
    </source>
</evidence>
<keyword evidence="3" id="KW-0479">Metal-binding</keyword>
<dbReference type="Proteomes" id="UP000249082">
    <property type="component" value="Unassembled WGS sequence"/>
</dbReference>
<keyword evidence="4" id="KW-0547">Nucleotide-binding</keyword>
<organism evidence="9 10">
    <name type="scientific">Novosphingobium pentaromativorans</name>
    <dbReference type="NCBI Taxonomy" id="205844"/>
    <lineage>
        <taxon>Bacteria</taxon>
        <taxon>Pseudomonadati</taxon>
        <taxon>Pseudomonadota</taxon>
        <taxon>Alphaproteobacteria</taxon>
        <taxon>Sphingomonadales</taxon>
        <taxon>Sphingomonadaceae</taxon>
        <taxon>Novosphingobium</taxon>
    </lineage>
</organism>
<protein>
    <submittedName>
        <fullName evidence="9">Molybdenum cofactor guanylyltransferase</fullName>
    </submittedName>
</protein>
<evidence type="ECO:0000313" key="9">
    <source>
        <dbReference type="EMBL" id="PZQ57101.1"/>
    </source>
</evidence>
<dbReference type="SUPFAM" id="SSF53448">
    <property type="entry name" value="Nucleotide-diphospho-sugar transferases"/>
    <property type="match status" value="1"/>
</dbReference>
<keyword evidence="5" id="KW-0460">Magnesium</keyword>
<evidence type="ECO:0000256" key="2">
    <source>
        <dbReference type="ARBA" id="ARBA00022679"/>
    </source>
</evidence>
<evidence type="ECO:0000256" key="4">
    <source>
        <dbReference type="ARBA" id="ARBA00022741"/>
    </source>
</evidence>
<evidence type="ECO:0000259" key="8">
    <source>
        <dbReference type="Pfam" id="PF12804"/>
    </source>
</evidence>
<keyword evidence="7" id="KW-0501">Molybdenum cofactor biosynthesis</keyword>
<evidence type="ECO:0000256" key="7">
    <source>
        <dbReference type="ARBA" id="ARBA00023150"/>
    </source>
</evidence>
<name>A0A2W5NU33_9SPHN</name>
<dbReference type="InterPro" id="IPR025877">
    <property type="entry name" value="MobA-like_NTP_Trfase"/>
</dbReference>
<evidence type="ECO:0000256" key="5">
    <source>
        <dbReference type="ARBA" id="ARBA00022842"/>
    </source>
</evidence>
<dbReference type="InterPro" id="IPR029044">
    <property type="entry name" value="Nucleotide-diphossugar_trans"/>
</dbReference>
<evidence type="ECO:0000313" key="10">
    <source>
        <dbReference type="Proteomes" id="UP000249082"/>
    </source>
</evidence>
<dbReference type="GO" id="GO:0005525">
    <property type="term" value="F:GTP binding"/>
    <property type="evidence" value="ECO:0007669"/>
    <property type="project" value="UniProtKB-KW"/>
</dbReference>
<keyword evidence="1" id="KW-0963">Cytoplasm</keyword>
<dbReference type="GO" id="GO:0006777">
    <property type="term" value="P:Mo-molybdopterin cofactor biosynthetic process"/>
    <property type="evidence" value="ECO:0007669"/>
    <property type="project" value="UniProtKB-KW"/>
</dbReference>
<dbReference type="CDD" id="cd02503">
    <property type="entry name" value="MobA"/>
    <property type="match status" value="1"/>
</dbReference>
<dbReference type="PANTHER" id="PTHR19136:SF81">
    <property type="entry name" value="MOLYBDENUM COFACTOR GUANYLYLTRANSFERASE"/>
    <property type="match status" value="1"/>
</dbReference>
<feature type="domain" description="MobA-like NTP transferase" evidence="8">
    <location>
        <begin position="4"/>
        <end position="133"/>
    </location>
</feature>
<dbReference type="GO" id="GO:0016779">
    <property type="term" value="F:nucleotidyltransferase activity"/>
    <property type="evidence" value="ECO:0007669"/>
    <property type="project" value="UniProtKB-KW"/>
</dbReference>
<dbReference type="Pfam" id="PF12804">
    <property type="entry name" value="NTP_transf_3"/>
    <property type="match status" value="1"/>
</dbReference>
<comment type="caution">
    <text evidence="9">The sequence shown here is derived from an EMBL/GenBank/DDBJ whole genome shotgun (WGS) entry which is preliminary data.</text>
</comment>
<dbReference type="GO" id="GO:0046872">
    <property type="term" value="F:metal ion binding"/>
    <property type="evidence" value="ECO:0007669"/>
    <property type="project" value="UniProtKB-KW"/>
</dbReference>
<keyword evidence="2 9" id="KW-0808">Transferase</keyword>
<dbReference type="InterPro" id="IPR013482">
    <property type="entry name" value="Molybde_CF_guanTrfase"/>
</dbReference>
<accession>A0A2W5NU33</accession>
<reference evidence="9 10" key="1">
    <citation type="submission" date="2017-08" db="EMBL/GenBank/DDBJ databases">
        <title>Infants hospitalized years apart are colonized by the same room-sourced microbial strains.</title>
        <authorList>
            <person name="Brooks B."/>
            <person name="Olm M.R."/>
            <person name="Firek B.A."/>
            <person name="Baker R."/>
            <person name="Thomas B.C."/>
            <person name="Morowitz M.J."/>
            <person name="Banfield J.F."/>
        </authorList>
    </citation>
    <scope>NUCLEOTIDE SEQUENCE [LARGE SCALE GENOMIC DNA]</scope>
    <source>
        <strain evidence="9">S2_005_002_R2_33</strain>
    </source>
</reference>
<gene>
    <name evidence="9" type="ORF">DI555_03025</name>
</gene>
<sequence>MILGAVLAGGLSSRFGSDKALAEFGGHTLIALAVDMLSGWSEKVVVVGRETAPAPTLPDWPRPGMGPLGGLAAALHAARDEDYEFVLSCGVDAVSLPPDLPALLGPAPACLAQQPVIGIWPASAWEALEDLLRSDERHAMRGFAERIGARLVEIPETIANVNTPGDLAALQAARPARD</sequence>
<keyword evidence="6" id="KW-0342">GTP-binding</keyword>
<dbReference type="AlphaFoldDB" id="A0A2W5NU33"/>
<dbReference type="EMBL" id="QFPX01000002">
    <property type="protein sequence ID" value="PZQ57101.1"/>
    <property type="molecule type" value="Genomic_DNA"/>
</dbReference>
<dbReference type="PANTHER" id="PTHR19136">
    <property type="entry name" value="MOLYBDENUM COFACTOR GUANYLYLTRANSFERASE"/>
    <property type="match status" value="1"/>
</dbReference>
<proteinExistence type="predicted"/>